<dbReference type="RefSeq" id="WP_272462568.1">
    <property type="nucleotide sequence ID" value="NZ_JAPFQL010000048.1"/>
</dbReference>
<keyword evidence="2" id="KW-1133">Transmembrane helix</keyword>
<evidence type="ECO:0000313" key="4">
    <source>
        <dbReference type="Proteomes" id="UP001150259"/>
    </source>
</evidence>
<evidence type="ECO:0000256" key="2">
    <source>
        <dbReference type="SAM" id="Phobius"/>
    </source>
</evidence>
<evidence type="ECO:0000256" key="1">
    <source>
        <dbReference type="SAM" id="MobiDB-lite"/>
    </source>
</evidence>
<name>A0ABT5GIB1_9MICO</name>
<reference evidence="3 4" key="1">
    <citation type="submission" date="2022-11" db="EMBL/GenBank/DDBJ databases">
        <title>Anaerobic phenanthrene biodegradation by a DNRA strain PheN6.</title>
        <authorList>
            <person name="Zhang Z."/>
        </authorList>
    </citation>
    <scope>NUCLEOTIDE SEQUENCE [LARGE SCALE GENOMIC DNA]</scope>
    <source>
        <strain evidence="3 4">PheN6</strain>
    </source>
</reference>
<feature type="region of interest" description="Disordered" evidence="1">
    <location>
        <begin position="81"/>
        <end position="122"/>
    </location>
</feature>
<gene>
    <name evidence="3" type="ORF">OO014_12055</name>
</gene>
<sequence>MTRPDQSEQQLRRVLGTMNDLEPPTDELFAQRAVVRGRARTYRRRDALVGVAAALVVVAGGGGTWVLQNGLPSASTPFPASLAGSGAEQAEDGAARGAAGGYASPEAPGVLSDPNGMPPARDDSGWFVGPMTPQRAAFESIVPDLTTTWAGTFSGAYATDPANTTIVVAVTEADPALEDRVRGAMPAPDDVEFVPAEHSYADKTALADRIRAESESLRQDGITVASVAQDYRADRVVVAAHGVDVAQRLADRYGADWVSVTVLPEAPGTLPDGTVPTIQR</sequence>
<dbReference type="Proteomes" id="UP001150259">
    <property type="component" value="Unassembled WGS sequence"/>
</dbReference>
<feature type="transmembrane region" description="Helical" evidence="2">
    <location>
        <begin position="47"/>
        <end position="67"/>
    </location>
</feature>
<keyword evidence="4" id="KW-1185">Reference proteome</keyword>
<evidence type="ECO:0000313" key="3">
    <source>
        <dbReference type="EMBL" id="MDC5697994.1"/>
    </source>
</evidence>
<organism evidence="3 4">
    <name type="scientific">Intrasporangium calvum</name>
    <dbReference type="NCBI Taxonomy" id="53358"/>
    <lineage>
        <taxon>Bacteria</taxon>
        <taxon>Bacillati</taxon>
        <taxon>Actinomycetota</taxon>
        <taxon>Actinomycetes</taxon>
        <taxon>Micrococcales</taxon>
        <taxon>Intrasporangiaceae</taxon>
        <taxon>Intrasporangium</taxon>
    </lineage>
</organism>
<accession>A0ABT5GIB1</accession>
<keyword evidence="2" id="KW-0812">Transmembrane</keyword>
<proteinExistence type="predicted"/>
<dbReference type="EMBL" id="JAPFQL010000048">
    <property type="protein sequence ID" value="MDC5697994.1"/>
    <property type="molecule type" value="Genomic_DNA"/>
</dbReference>
<comment type="caution">
    <text evidence="3">The sequence shown here is derived from an EMBL/GenBank/DDBJ whole genome shotgun (WGS) entry which is preliminary data.</text>
</comment>
<keyword evidence="2" id="KW-0472">Membrane</keyword>
<protein>
    <submittedName>
        <fullName evidence="3">Uncharacterized protein</fullName>
    </submittedName>
</protein>